<dbReference type="Pfam" id="PF22951">
    <property type="entry name" value="3HBD"/>
    <property type="match status" value="1"/>
</dbReference>
<evidence type="ECO:0000313" key="6">
    <source>
        <dbReference type="Proteomes" id="UP000070444"/>
    </source>
</evidence>
<feature type="compositionally biased region" description="Acidic residues" evidence="3">
    <location>
        <begin position="24"/>
        <end position="35"/>
    </location>
</feature>
<dbReference type="Gene3D" id="2.60.40.1970">
    <property type="entry name" value="YEATS domain"/>
    <property type="match status" value="1"/>
</dbReference>
<keyword evidence="6" id="KW-1185">Reference proteome</keyword>
<reference evidence="5 6" key="1">
    <citation type="journal article" date="2015" name="Genome Biol. Evol.">
        <title>Phylogenomic analyses indicate that early fungi evolved digesting cell walls of algal ancestors of land plants.</title>
        <authorList>
            <person name="Chang Y."/>
            <person name="Wang S."/>
            <person name="Sekimoto S."/>
            <person name="Aerts A.L."/>
            <person name="Choi C."/>
            <person name="Clum A."/>
            <person name="LaButti K.M."/>
            <person name="Lindquist E.A."/>
            <person name="Yee Ngan C."/>
            <person name="Ohm R.A."/>
            <person name="Salamov A.A."/>
            <person name="Grigoriev I.V."/>
            <person name="Spatafora J.W."/>
            <person name="Berbee M.L."/>
        </authorList>
    </citation>
    <scope>NUCLEOTIDE SEQUENCE [LARGE SCALE GENOMIC DNA]</scope>
    <source>
        <strain evidence="5 6">NRRL 28638</strain>
    </source>
</reference>
<keyword evidence="1 2" id="KW-0539">Nucleus</keyword>
<feature type="region of interest" description="Disordered" evidence="3">
    <location>
        <begin position="81"/>
        <end position="134"/>
    </location>
</feature>
<feature type="compositionally biased region" description="Polar residues" evidence="3">
    <location>
        <begin position="662"/>
        <end position="671"/>
    </location>
</feature>
<dbReference type="InterPro" id="IPR005033">
    <property type="entry name" value="YEATS"/>
</dbReference>
<evidence type="ECO:0000256" key="3">
    <source>
        <dbReference type="SAM" id="MobiDB-lite"/>
    </source>
</evidence>
<dbReference type="OrthoDB" id="1741717at2759"/>
<dbReference type="AlphaFoldDB" id="A0A137P5A4"/>
<organism evidence="5 6">
    <name type="scientific">Conidiobolus coronatus (strain ATCC 28846 / CBS 209.66 / NRRL 28638)</name>
    <name type="common">Delacroixia coronata</name>
    <dbReference type="NCBI Taxonomy" id="796925"/>
    <lineage>
        <taxon>Eukaryota</taxon>
        <taxon>Fungi</taxon>
        <taxon>Fungi incertae sedis</taxon>
        <taxon>Zoopagomycota</taxon>
        <taxon>Entomophthoromycotina</taxon>
        <taxon>Entomophthoromycetes</taxon>
        <taxon>Entomophthorales</taxon>
        <taxon>Ancylistaceae</taxon>
        <taxon>Conidiobolus</taxon>
    </lineage>
</organism>
<gene>
    <name evidence="5" type="ORF">CONCODRAFT_17816</name>
</gene>
<feature type="domain" description="YEATS" evidence="4">
    <location>
        <begin position="505"/>
        <end position="644"/>
    </location>
</feature>
<dbReference type="GO" id="GO:0006355">
    <property type="term" value="P:regulation of DNA-templated transcription"/>
    <property type="evidence" value="ECO:0007669"/>
    <property type="project" value="InterPro"/>
</dbReference>
<feature type="compositionally biased region" description="Polar residues" evidence="3">
    <location>
        <begin position="36"/>
        <end position="46"/>
    </location>
</feature>
<accession>A0A137P5A4</accession>
<dbReference type="CDD" id="cd16907">
    <property type="entry name" value="YEATS_YEATS2_like"/>
    <property type="match status" value="1"/>
</dbReference>
<name>A0A137P5A4_CONC2</name>
<evidence type="ECO:0000259" key="4">
    <source>
        <dbReference type="PROSITE" id="PS51037"/>
    </source>
</evidence>
<dbReference type="Proteomes" id="UP000070444">
    <property type="component" value="Unassembled WGS sequence"/>
</dbReference>
<feature type="region of interest" description="Disordered" evidence="3">
    <location>
        <begin position="654"/>
        <end position="682"/>
    </location>
</feature>
<dbReference type="Pfam" id="PF03366">
    <property type="entry name" value="YEATS"/>
    <property type="match status" value="1"/>
</dbReference>
<comment type="subcellular location">
    <subcellularLocation>
        <location evidence="2">Nucleus</location>
    </subcellularLocation>
</comment>
<dbReference type="InterPro" id="IPR055127">
    <property type="entry name" value="YEATS2_3HBD"/>
</dbReference>
<dbReference type="GO" id="GO:0000785">
    <property type="term" value="C:chromatin"/>
    <property type="evidence" value="ECO:0007669"/>
    <property type="project" value="UniProtKB-ARBA"/>
</dbReference>
<dbReference type="InterPro" id="IPR055129">
    <property type="entry name" value="YEATS_dom"/>
</dbReference>
<evidence type="ECO:0000256" key="1">
    <source>
        <dbReference type="ARBA" id="ARBA00023242"/>
    </source>
</evidence>
<dbReference type="STRING" id="796925.A0A137P5A4"/>
<feature type="compositionally biased region" description="Acidic residues" evidence="3">
    <location>
        <begin position="98"/>
        <end position="117"/>
    </location>
</feature>
<feature type="region of interest" description="Disordered" evidence="3">
    <location>
        <begin position="147"/>
        <end position="202"/>
    </location>
</feature>
<dbReference type="GO" id="GO:0005634">
    <property type="term" value="C:nucleus"/>
    <property type="evidence" value="ECO:0007669"/>
    <property type="project" value="UniProtKB-SubCell"/>
</dbReference>
<feature type="region of interest" description="Disordered" evidence="3">
    <location>
        <begin position="1"/>
        <end position="63"/>
    </location>
</feature>
<feature type="compositionally biased region" description="Low complexity" evidence="3">
    <location>
        <begin position="411"/>
        <end position="424"/>
    </location>
</feature>
<feature type="compositionally biased region" description="Polar residues" evidence="3">
    <location>
        <begin position="425"/>
        <end position="444"/>
    </location>
</feature>
<sequence length="1046" mass="119216">MSKKPLDSDIRRQYIEGITSSSESDNEILESEDSDISVSHPNNSPQIPIPSRYHSDTSTDSEAELTQAPIATKSLKSFSNRSFKSSKTVLNHRPVKEVEEEEEEAVEEAVIEDEPTSDDSSYAISDIPLHQPKPVDRNIYLKYKKQPQLQPQPQPQSQSQSQPQTQQRPQSILQDQPQTQSQPQIQTNGSQSKETTVIRPSINNPLTKKLTKVLEEQFDMEIYLKRREIETIKNEINLGLKKLKELSSEYKQKYKQKYNLTHLTNPKRSYLDEAVLYAKLDSGPFVRIHCPECNRCNFLNIQGFLNHCRISHNIEFPSHQEANLICGKPVPDSEVPKNHPCRNTLTKPLMNPVPEKFDLDTLKRNYRGSKIIPKEGMGLGRVYGIKVYDEDVDIMEDDYPLNKVKRISPTTTITSHTPAATPSPQHITPATTSNAPQSQTQSQVNVEKSTVDQVTEETVQNEGEELTQPVQVTSPSAVQAPASVTCTTTQPVANYQLQHNGIPDHGSRFYIKKRIIIGNVSKYICPLDGQTSQPLFKWMVYVSGTTYDLDLTAYVRQVRFFLHPSYAPNDVIDLTAPPFHLTRYGWGEFPVRIQFFFHDDAKNNPVSFIHMLRLDWGLSGEQKLGGEIWLDLELDRNTKFLNSANSKVQSINEVQSTEKKNTTVPTINAPSTEDLKEKKRRKSISQKKFRPSDFGLTSEAHYLCLKQLEKYPLISTDSSLDLPYRTAKGWEEFSQWDLSRKTGIEWYRAHSMKKSLLSSLDTLDIPSQTSLKQLTTRYLLNWLRYFDQSIKPLRSKISLYTHEDRRVFINFCKICGTLDRLNSDFRCELQFCKNFGLLKGGLNTITNIDNLYNQVKLHKLKTLKQIKLENSGELEEGELLDEDDDLIVIDSDNEELEVDHTNSSVEGSMELGSQGAVLLKQVSNLVYQPVQKGIQTELKQLTNMLKPLNLRLINDKPPVIVKELLLASLKVFAINLIKGSVKCSKQLKLAHKPINSGEEEEEEEEDSKKHKNLLTPVHTYQFISNTQNLKFLTNEILGVGKLESKE</sequence>
<evidence type="ECO:0000313" key="5">
    <source>
        <dbReference type="EMBL" id="KXN70183.1"/>
    </source>
</evidence>
<dbReference type="EMBL" id="KQ964510">
    <property type="protein sequence ID" value="KXN70183.1"/>
    <property type="molecule type" value="Genomic_DNA"/>
</dbReference>
<proteinExistence type="predicted"/>
<feature type="compositionally biased region" description="Basic and acidic residues" evidence="3">
    <location>
        <begin position="1"/>
        <end position="14"/>
    </location>
</feature>
<protein>
    <recommendedName>
        <fullName evidence="4">YEATS domain-containing protein</fullName>
    </recommendedName>
</protein>
<dbReference type="PROSITE" id="PS51037">
    <property type="entry name" value="YEATS"/>
    <property type="match status" value="1"/>
</dbReference>
<dbReference type="PANTHER" id="PTHR23195">
    <property type="entry name" value="YEATS DOMAIN"/>
    <property type="match status" value="1"/>
</dbReference>
<evidence type="ECO:0000256" key="2">
    <source>
        <dbReference type="PROSITE-ProRule" id="PRU00376"/>
    </source>
</evidence>
<feature type="compositionally biased region" description="Low complexity" evidence="3">
    <location>
        <begin position="147"/>
        <end position="187"/>
    </location>
</feature>
<dbReference type="InterPro" id="IPR038704">
    <property type="entry name" value="YEAST_sf"/>
</dbReference>
<feature type="region of interest" description="Disordered" evidence="3">
    <location>
        <begin position="411"/>
        <end position="444"/>
    </location>
</feature>